<organism evidence="1 2">
    <name type="scientific">Ambrosiozyma monospora</name>
    <name type="common">Yeast</name>
    <name type="synonym">Endomycopsis monosporus</name>
    <dbReference type="NCBI Taxonomy" id="43982"/>
    <lineage>
        <taxon>Eukaryota</taxon>
        <taxon>Fungi</taxon>
        <taxon>Dikarya</taxon>
        <taxon>Ascomycota</taxon>
        <taxon>Saccharomycotina</taxon>
        <taxon>Pichiomycetes</taxon>
        <taxon>Pichiales</taxon>
        <taxon>Pichiaceae</taxon>
        <taxon>Ambrosiozyma</taxon>
    </lineage>
</organism>
<sequence length="333" mass="37404">MKNCKYDYFCTKIAAGLGSLVTVTVYWCLIFAWVGCGAVPTATGDVDDNGNAIKAKFSDEWQMYVNTGTAVLLMISSILLENVRLRNDLFIKHQIKDIITFDANIERLEREITGDNTPNEIISVVPLKRKGLKKVISKYADIIGTGLGLLISICVFVVWLAIGNVMGWSDNWWLIIGTYTGLIGFIDGFVLREVYFSITKYEEQDLNEVLQQTRDVLHAAGIDADIPEIKDKNTISFKVSKAINDVCSNQWSVVGSVIAVLALIIIASGMRWSVTGQLICNTPTMIIEEFFLMILLQAHGWADTKRRRVMDQLRTSREMVYKYVATVYKNSDL</sequence>
<proteinExistence type="predicted"/>
<name>A0ACB5TEN7_AMBMO</name>
<keyword evidence="2" id="KW-1185">Reference proteome</keyword>
<accession>A0ACB5TEN7</accession>
<dbReference type="Proteomes" id="UP001165064">
    <property type="component" value="Unassembled WGS sequence"/>
</dbReference>
<comment type="caution">
    <text evidence="1">The sequence shown here is derived from an EMBL/GenBank/DDBJ whole genome shotgun (WGS) entry which is preliminary data.</text>
</comment>
<evidence type="ECO:0000313" key="2">
    <source>
        <dbReference type="Proteomes" id="UP001165064"/>
    </source>
</evidence>
<protein>
    <submittedName>
        <fullName evidence="1">Unnamed protein product</fullName>
    </submittedName>
</protein>
<evidence type="ECO:0000313" key="1">
    <source>
        <dbReference type="EMBL" id="GME86944.1"/>
    </source>
</evidence>
<gene>
    <name evidence="1" type="ORF">Amon02_000812200</name>
</gene>
<dbReference type="EMBL" id="BSXS01007029">
    <property type="protein sequence ID" value="GME86944.1"/>
    <property type="molecule type" value="Genomic_DNA"/>
</dbReference>
<reference evidence="1" key="1">
    <citation type="submission" date="2023-04" db="EMBL/GenBank/DDBJ databases">
        <title>Ambrosiozyma monospora NBRC 10751.</title>
        <authorList>
            <person name="Ichikawa N."/>
            <person name="Sato H."/>
            <person name="Tonouchi N."/>
        </authorList>
    </citation>
    <scope>NUCLEOTIDE SEQUENCE</scope>
    <source>
        <strain evidence="1">NBRC 10751</strain>
    </source>
</reference>